<reference evidence="7" key="3">
    <citation type="submission" date="2025-08" db="UniProtKB">
        <authorList>
            <consortium name="Ensembl"/>
        </authorList>
    </citation>
    <scope>IDENTIFICATION</scope>
</reference>
<evidence type="ECO:0000256" key="3">
    <source>
        <dbReference type="ARBA" id="ARBA00022801"/>
    </source>
</evidence>
<dbReference type="Gene3D" id="3.40.50.1820">
    <property type="entry name" value="alpha/beta hydrolase"/>
    <property type="match status" value="1"/>
</dbReference>
<dbReference type="InterPro" id="IPR002018">
    <property type="entry name" value="CarbesteraseB"/>
</dbReference>
<keyword evidence="4" id="KW-1015">Disulfide bond</keyword>
<feature type="signal peptide" evidence="5">
    <location>
        <begin position="1"/>
        <end position="27"/>
    </location>
</feature>
<dbReference type="InterPro" id="IPR000997">
    <property type="entry name" value="Cholinesterase"/>
</dbReference>
<reference evidence="7" key="4">
    <citation type="submission" date="2025-09" db="UniProtKB">
        <authorList>
            <consortium name="Ensembl"/>
        </authorList>
    </citation>
    <scope>IDENTIFICATION</scope>
</reference>
<dbReference type="Proteomes" id="UP000007267">
    <property type="component" value="Unassembled WGS sequence"/>
</dbReference>
<dbReference type="EMBL" id="AGCU01002417">
    <property type="status" value="NOT_ANNOTATED_CDS"/>
    <property type="molecule type" value="Genomic_DNA"/>
</dbReference>
<name>K7FCA9_PELSI</name>
<dbReference type="GO" id="GO:0006581">
    <property type="term" value="P:acetylcholine catabolic process"/>
    <property type="evidence" value="ECO:0007669"/>
    <property type="project" value="TreeGrafter"/>
</dbReference>
<proteinExistence type="inferred from homology"/>
<feature type="domain" description="Carboxylesterase type B" evidence="6">
    <location>
        <begin position="33"/>
        <end position="528"/>
    </location>
</feature>
<evidence type="ECO:0000313" key="7">
    <source>
        <dbReference type="Ensembl" id="ENSPSIP00000005669.1"/>
    </source>
</evidence>
<dbReference type="SUPFAM" id="SSF53474">
    <property type="entry name" value="alpha/beta-Hydrolases"/>
    <property type="match status" value="1"/>
</dbReference>
<dbReference type="Pfam" id="PF00135">
    <property type="entry name" value="COesterase"/>
    <property type="match status" value="1"/>
</dbReference>
<dbReference type="GeneTree" id="ENSGT00940000157023"/>
<dbReference type="InterPro" id="IPR019819">
    <property type="entry name" value="Carboxylesterase_B_CS"/>
</dbReference>
<evidence type="ECO:0000256" key="4">
    <source>
        <dbReference type="ARBA" id="ARBA00023157"/>
    </source>
</evidence>
<dbReference type="GO" id="GO:0005615">
    <property type="term" value="C:extracellular space"/>
    <property type="evidence" value="ECO:0007669"/>
    <property type="project" value="TreeGrafter"/>
</dbReference>
<keyword evidence="2" id="KW-0719">Serine esterase</keyword>
<dbReference type="InterPro" id="IPR050654">
    <property type="entry name" value="AChE-related_enzymes"/>
</dbReference>
<protein>
    <recommendedName>
        <fullName evidence="6">Carboxylesterase type B domain-containing protein</fullName>
    </recommendedName>
</protein>
<organism evidence="7 8">
    <name type="scientific">Pelodiscus sinensis</name>
    <name type="common">Chinese softshell turtle</name>
    <name type="synonym">Trionyx sinensis</name>
    <dbReference type="NCBI Taxonomy" id="13735"/>
    <lineage>
        <taxon>Eukaryota</taxon>
        <taxon>Metazoa</taxon>
        <taxon>Chordata</taxon>
        <taxon>Craniata</taxon>
        <taxon>Vertebrata</taxon>
        <taxon>Euteleostomi</taxon>
        <taxon>Archelosauria</taxon>
        <taxon>Testudinata</taxon>
        <taxon>Testudines</taxon>
        <taxon>Cryptodira</taxon>
        <taxon>Trionychia</taxon>
        <taxon>Trionychidae</taxon>
        <taxon>Pelodiscus</taxon>
    </lineage>
</organism>
<dbReference type="PANTHER" id="PTHR43918">
    <property type="entry name" value="ACETYLCHOLINESTERASE"/>
    <property type="match status" value="1"/>
</dbReference>
<evidence type="ECO:0000256" key="2">
    <source>
        <dbReference type="ARBA" id="ARBA00022487"/>
    </source>
</evidence>
<dbReference type="AlphaFoldDB" id="K7FCA9"/>
<reference evidence="8" key="2">
    <citation type="journal article" date="2013" name="Nat. Genet.">
        <title>The draft genomes of soft-shell turtle and green sea turtle yield insights into the development and evolution of the turtle-specific body plan.</title>
        <authorList>
            <person name="Wang Z."/>
            <person name="Pascual-Anaya J."/>
            <person name="Zadissa A."/>
            <person name="Li W."/>
            <person name="Niimura Y."/>
            <person name="Huang Z."/>
            <person name="Li C."/>
            <person name="White S."/>
            <person name="Xiong Z."/>
            <person name="Fang D."/>
            <person name="Wang B."/>
            <person name="Ming Y."/>
            <person name="Chen Y."/>
            <person name="Zheng Y."/>
            <person name="Kuraku S."/>
            <person name="Pignatelli M."/>
            <person name="Herrero J."/>
            <person name="Beal K."/>
            <person name="Nozawa M."/>
            <person name="Li Q."/>
            <person name="Wang J."/>
            <person name="Zhang H."/>
            <person name="Yu L."/>
            <person name="Shigenobu S."/>
            <person name="Wang J."/>
            <person name="Liu J."/>
            <person name="Flicek P."/>
            <person name="Searle S."/>
            <person name="Wang J."/>
            <person name="Kuratani S."/>
            <person name="Yin Y."/>
            <person name="Aken B."/>
            <person name="Zhang G."/>
            <person name="Irie N."/>
        </authorList>
    </citation>
    <scope>NUCLEOTIDE SEQUENCE [LARGE SCALE GENOMIC DNA]</scope>
    <source>
        <strain evidence="8">Daiwa-1</strain>
    </source>
</reference>
<dbReference type="PROSITE" id="PS00941">
    <property type="entry name" value="CARBOXYLESTERASE_B_2"/>
    <property type="match status" value="1"/>
</dbReference>
<dbReference type="HOGENOM" id="CLU_006586_13_0_1"/>
<evidence type="ECO:0000256" key="1">
    <source>
        <dbReference type="ARBA" id="ARBA00005964"/>
    </source>
</evidence>
<feature type="chain" id="PRO_5003903988" description="Carboxylesterase type B domain-containing protein" evidence="5">
    <location>
        <begin position="28"/>
        <end position="550"/>
    </location>
</feature>
<dbReference type="GO" id="GO:0019695">
    <property type="term" value="P:choline metabolic process"/>
    <property type="evidence" value="ECO:0007669"/>
    <property type="project" value="TreeGrafter"/>
</dbReference>
<keyword evidence="5" id="KW-0732">Signal</keyword>
<dbReference type="FunFam" id="3.40.50.1820:FF:000029">
    <property type="entry name" value="Acetylcholinesterase"/>
    <property type="match status" value="1"/>
</dbReference>
<dbReference type="GO" id="GO:0005886">
    <property type="term" value="C:plasma membrane"/>
    <property type="evidence" value="ECO:0007669"/>
    <property type="project" value="TreeGrafter"/>
</dbReference>
<dbReference type="STRING" id="13735.ENSPSIP00000005669"/>
<dbReference type="PANTHER" id="PTHR43918:SF4">
    <property type="entry name" value="CARBOXYLIC ESTER HYDROLASE"/>
    <property type="match status" value="1"/>
</dbReference>
<dbReference type="GO" id="GO:0003990">
    <property type="term" value="F:acetylcholinesterase activity"/>
    <property type="evidence" value="ECO:0007669"/>
    <property type="project" value="TreeGrafter"/>
</dbReference>
<dbReference type="OMA" id="REYMFAV"/>
<keyword evidence="8" id="KW-1185">Reference proteome</keyword>
<evidence type="ECO:0000313" key="8">
    <source>
        <dbReference type="Proteomes" id="UP000007267"/>
    </source>
</evidence>
<dbReference type="PRINTS" id="PR00878">
    <property type="entry name" value="CHOLNESTRASE"/>
</dbReference>
<sequence>LPAPMMPGLLPALPCLLLLSLPGPSAGSDDDGTVVLTTSGPIRGKRLPVGSSSVTAFLGVPYAQPWSDVLEATSFGHACPQPPLTDSPQAEIYTPKTPQSEDCLFLNLWVPYPQPNGTAPVFVWIHGGGFYMGAASLDIYDGRFFATTENVIIVSMNYPPPPPAPGNAGLWDQRLALRWLRDNVAAFGGDPEHVVINGQDSGAASVGFHLLSPGSQSLFARAALLSGAPNAPGTWVSLEESQERGQRLAQLMGCSAGDSTALVGCLQEKDAGEFLKYQFSVFSHKQLPKLPFVPTPDGDFLPDTPPRLLRAQHGPAKSIAIGFNANDGSYSLYHIDRAFDPDDASSIGWEELLQVVRLLVPRAPEGTVQAIAQRYSLEGKQEGVARYRWAMDQIMGDYLVVCPVLEMARLEAMAGNPVFTYYFAHRTSGLPTPEWTGVAHGSEVPYVFGTLASVVGANYTAAEVMLSRQAVVGATYTAAEGDQWKPMTGEGGTKRWPSYDPTKQNFEHIGLKPPLAETAPHASRCAFWAALLSEKPSVAGVGSGELGIKS</sequence>
<keyword evidence="3" id="KW-0378">Hydrolase</keyword>
<reference evidence="8" key="1">
    <citation type="submission" date="2011-10" db="EMBL/GenBank/DDBJ databases">
        <authorList>
            <consortium name="Soft-shell Turtle Genome Consortium"/>
        </authorList>
    </citation>
    <scope>NUCLEOTIDE SEQUENCE [LARGE SCALE GENOMIC DNA]</scope>
    <source>
        <strain evidence="8">Daiwa-1</strain>
    </source>
</reference>
<evidence type="ECO:0000256" key="5">
    <source>
        <dbReference type="SAM" id="SignalP"/>
    </source>
</evidence>
<dbReference type="eggNOG" id="KOG4389">
    <property type="taxonomic scope" value="Eukaryota"/>
</dbReference>
<evidence type="ECO:0000259" key="6">
    <source>
        <dbReference type="Pfam" id="PF00135"/>
    </source>
</evidence>
<dbReference type="InterPro" id="IPR029058">
    <property type="entry name" value="AB_hydrolase_fold"/>
</dbReference>
<dbReference type="ESTHER" id="pelsi-k7fca9">
    <property type="family name" value="Cholinesterase-like"/>
</dbReference>
<accession>K7FCA9</accession>
<comment type="similarity">
    <text evidence="1">Belongs to the type-B carboxylesterase/lipase family.</text>
</comment>
<dbReference type="Ensembl" id="ENSPSIT00000005702.1">
    <property type="protein sequence ID" value="ENSPSIP00000005669.1"/>
    <property type="gene ID" value="ENSPSIG00000005268.1"/>
</dbReference>